<dbReference type="Pfam" id="PF04542">
    <property type="entry name" value="Sigma70_r2"/>
    <property type="match status" value="1"/>
</dbReference>
<dbReference type="GO" id="GO:0006352">
    <property type="term" value="P:DNA-templated transcription initiation"/>
    <property type="evidence" value="ECO:0007669"/>
    <property type="project" value="InterPro"/>
</dbReference>
<keyword evidence="2" id="KW-0805">Transcription regulation</keyword>
<feature type="domain" description="RNA polymerase sigma factor 70 region 4 type 2" evidence="7">
    <location>
        <begin position="141"/>
        <end position="192"/>
    </location>
</feature>
<keyword evidence="4" id="KW-0238">DNA-binding</keyword>
<evidence type="ECO:0000256" key="4">
    <source>
        <dbReference type="ARBA" id="ARBA00023125"/>
    </source>
</evidence>
<evidence type="ECO:0000259" key="7">
    <source>
        <dbReference type="Pfam" id="PF08281"/>
    </source>
</evidence>
<dbReference type="Gene3D" id="1.10.1740.10">
    <property type="match status" value="1"/>
</dbReference>
<dbReference type="GO" id="GO:0003677">
    <property type="term" value="F:DNA binding"/>
    <property type="evidence" value="ECO:0007669"/>
    <property type="project" value="UniProtKB-KW"/>
</dbReference>
<reference evidence="8 9" key="1">
    <citation type="submission" date="2019-02" db="EMBL/GenBank/DDBJ databases">
        <title>Deep-cultivation of Planctomycetes and their phenomic and genomic characterization uncovers novel biology.</title>
        <authorList>
            <person name="Wiegand S."/>
            <person name="Jogler M."/>
            <person name="Boedeker C."/>
            <person name="Pinto D."/>
            <person name="Vollmers J."/>
            <person name="Rivas-Marin E."/>
            <person name="Kohn T."/>
            <person name="Peeters S.H."/>
            <person name="Heuer A."/>
            <person name="Rast P."/>
            <person name="Oberbeckmann S."/>
            <person name="Bunk B."/>
            <person name="Jeske O."/>
            <person name="Meyerdierks A."/>
            <person name="Storesund J.E."/>
            <person name="Kallscheuer N."/>
            <person name="Luecker S."/>
            <person name="Lage O.M."/>
            <person name="Pohl T."/>
            <person name="Merkel B.J."/>
            <person name="Hornburger P."/>
            <person name="Mueller R.-W."/>
            <person name="Bruemmer F."/>
            <person name="Labrenz M."/>
            <person name="Spormann A.M."/>
            <person name="Op den Camp H."/>
            <person name="Overmann J."/>
            <person name="Amann R."/>
            <person name="Jetten M.S.M."/>
            <person name="Mascher T."/>
            <person name="Medema M.H."/>
            <person name="Devos D.P."/>
            <person name="Kaster A.-K."/>
            <person name="Ovreas L."/>
            <person name="Rohde M."/>
            <person name="Galperin M.Y."/>
            <person name="Jogler C."/>
        </authorList>
    </citation>
    <scope>NUCLEOTIDE SEQUENCE [LARGE SCALE GENOMIC DNA]</scope>
    <source>
        <strain evidence="8 9">Pan44</strain>
    </source>
</reference>
<dbReference type="InterPro" id="IPR013324">
    <property type="entry name" value="RNA_pol_sigma_r3/r4-like"/>
</dbReference>
<dbReference type="InterPro" id="IPR013325">
    <property type="entry name" value="RNA_pol_sigma_r2"/>
</dbReference>
<dbReference type="InterPro" id="IPR014284">
    <property type="entry name" value="RNA_pol_sigma-70_dom"/>
</dbReference>
<evidence type="ECO:0000256" key="2">
    <source>
        <dbReference type="ARBA" id="ARBA00023015"/>
    </source>
</evidence>
<dbReference type="EMBL" id="CP036271">
    <property type="protein sequence ID" value="QDT53636.1"/>
    <property type="molecule type" value="Genomic_DNA"/>
</dbReference>
<dbReference type="PANTHER" id="PTHR43133:SF8">
    <property type="entry name" value="RNA POLYMERASE SIGMA FACTOR HI_1459-RELATED"/>
    <property type="match status" value="1"/>
</dbReference>
<sequence>MSDSSTDGAQPVPSPAEQRLVELLKEKQPQLLAYINRQLGSRLKQKVEAEDILQEATIDAVRRVAEFEQLQREPFGWLCQIAEHRLIDAHRRFFQSQKRAGEREMSIDADRADDGGKFADLLAVSMTTASQALSRNQKEFQLQVALQELPEETREVLRLRYVDGLQTKEIAERLGKTDGAIRVLLTRSVQKLQEKLTDAG</sequence>
<dbReference type="Proteomes" id="UP000315700">
    <property type="component" value="Chromosome"/>
</dbReference>
<proteinExistence type="inferred from homology"/>
<feature type="domain" description="RNA polymerase sigma-70 region 2" evidence="6">
    <location>
        <begin position="28"/>
        <end position="92"/>
    </location>
</feature>
<dbReference type="InterPro" id="IPR039425">
    <property type="entry name" value="RNA_pol_sigma-70-like"/>
</dbReference>
<dbReference type="KEGG" id="ccos:Pan44_16590"/>
<dbReference type="InterPro" id="IPR007627">
    <property type="entry name" value="RNA_pol_sigma70_r2"/>
</dbReference>
<dbReference type="AlphaFoldDB" id="A0A517SC14"/>
<name>A0A517SC14_9PLAN</name>
<evidence type="ECO:0000256" key="5">
    <source>
        <dbReference type="ARBA" id="ARBA00023163"/>
    </source>
</evidence>
<dbReference type="OrthoDB" id="291970at2"/>
<evidence type="ECO:0000313" key="8">
    <source>
        <dbReference type="EMBL" id="QDT53636.1"/>
    </source>
</evidence>
<dbReference type="InterPro" id="IPR013249">
    <property type="entry name" value="RNA_pol_sigma70_r4_t2"/>
</dbReference>
<evidence type="ECO:0000256" key="3">
    <source>
        <dbReference type="ARBA" id="ARBA00023082"/>
    </source>
</evidence>
<dbReference type="RefSeq" id="WP_145028996.1">
    <property type="nucleotide sequence ID" value="NZ_CP036271.1"/>
</dbReference>
<evidence type="ECO:0000256" key="1">
    <source>
        <dbReference type="ARBA" id="ARBA00010641"/>
    </source>
</evidence>
<dbReference type="GO" id="GO:0016987">
    <property type="term" value="F:sigma factor activity"/>
    <property type="evidence" value="ECO:0007669"/>
    <property type="project" value="UniProtKB-KW"/>
</dbReference>
<protein>
    <submittedName>
        <fullName evidence="8">ECF RNA polymerase sigma factor SigD</fullName>
    </submittedName>
</protein>
<dbReference type="PANTHER" id="PTHR43133">
    <property type="entry name" value="RNA POLYMERASE ECF-TYPE SIGMA FACTO"/>
    <property type="match status" value="1"/>
</dbReference>
<organism evidence="8 9">
    <name type="scientific">Caulifigura coniformis</name>
    <dbReference type="NCBI Taxonomy" id="2527983"/>
    <lineage>
        <taxon>Bacteria</taxon>
        <taxon>Pseudomonadati</taxon>
        <taxon>Planctomycetota</taxon>
        <taxon>Planctomycetia</taxon>
        <taxon>Planctomycetales</taxon>
        <taxon>Planctomycetaceae</taxon>
        <taxon>Caulifigura</taxon>
    </lineage>
</organism>
<keyword evidence="9" id="KW-1185">Reference proteome</keyword>
<dbReference type="Gene3D" id="1.10.10.10">
    <property type="entry name" value="Winged helix-like DNA-binding domain superfamily/Winged helix DNA-binding domain"/>
    <property type="match status" value="1"/>
</dbReference>
<comment type="similarity">
    <text evidence="1">Belongs to the sigma-70 factor family. ECF subfamily.</text>
</comment>
<gene>
    <name evidence="8" type="primary">sigD_1</name>
    <name evidence="8" type="ORF">Pan44_16590</name>
</gene>
<dbReference type="SUPFAM" id="SSF88946">
    <property type="entry name" value="Sigma2 domain of RNA polymerase sigma factors"/>
    <property type="match status" value="1"/>
</dbReference>
<keyword evidence="5" id="KW-0804">Transcription</keyword>
<dbReference type="CDD" id="cd06171">
    <property type="entry name" value="Sigma70_r4"/>
    <property type="match status" value="1"/>
</dbReference>
<accession>A0A517SC14</accession>
<dbReference type="SUPFAM" id="SSF88659">
    <property type="entry name" value="Sigma3 and sigma4 domains of RNA polymerase sigma factors"/>
    <property type="match status" value="1"/>
</dbReference>
<keyword evidence="3" id="KW-0731">Sigma factor</keyword>
<evidence type="ECO:0000259" key="6">
    <source>
        <dbReference type="Pfam" id="PF04542"/>
    </source>
</evidence>
<evidence type="ECO:0000313" key="9">
    <source>
        <dbReference type="Proteomes" id="UP000315700"/>
    </source>
</evidence>
<dbReference type="NCBIfam" id="TIGR02937">
    <property type="entry name" value="sigma70-ECF"/>
    <property type="match status" value="1"/>
</dbReference>
<dbReference type="Pfam" id="PF08281">
    <property type="entry name" value="Sigma70_r4_2"/>
    <property type="match status" value="1"/>
</dbReference>
<dbReference type="InterPro" id="IPR036388">
    <property type="entry name" value="WH-like_DNA-bd_sf"/>
</dbReference>
<dbReference type="InParanoid" id="A0A517SC14"/>